<dbReference type="InterPro" id="IPR013767">
    <property type="entry name" value="PAS_fold"/>
</dbReference>
<dbReference type="CDD" id="cd00130">
    <property type="entry name" value="PAS"/>
    <property type="match status" value="2"/>
</dbReference>
<keyword evidence="3" id="KW-0805">Transcription regulation</keyword>
<dbReference type="Pfam" id="PF00989">
    <property type="entry name" value="PAS"/>
    <property type="match status" value="1"/>
</dbReference>
<feature type="compositionally biased region" description="Basic residues" evidence="7">
    <location>
        <begin position="51"/>
        <end position="67"/>
    </location>
</feature>
<protein>
    <recommendedName>
        <fullName evidence="12">Aryl hydrocarbon receptor nuclear translocator-like protein 1</fullName>
    </recommendedName>
</protein>
<dbReference type="GO" id="GO:0005667">
    <property type="term" value="C:transcription regulator complex"/>
    <property type="evidence" value="ECO:0007669"/>
    <property type="project" value="InterPro"/>
</dbReference>
<dbReference type="PROSITE" id="PS50112">
    <property type="entry name" value="PAS"/>
    <property type="match status" value="2"/>
</dbReference>
<dbReference type="Proteomes" id="UP001430953">
    <property type="component" value="Unassembled WGS sequence"/>
</dbReference>
<dbReference type="SUPFAM" id="SSF47459">
    <property type="entry name" value="HLH, helix-loop-helix DNA-binding domain"/>
    <property type="match status" value="1"/>
</dbReference>
<keyword evidence="4" id="KW-0238">DNA-binding</keyword>
<gene>
    <name evidence="10" type="ORF">PUN28_011027</name>
</gene>
<feature type="region of interest" description="Disordered" evidence="7">
    <location>
        <begin position="570"/>
        <end position="609"/>
    </location>
</feature>
<dbReference type="InterPro" id="IPR036638">
    <property type="entry name" value="HLH_DNA-bd_sf"/>
</dbReference>
<dbReference type="InterPro" id="IPR035965">
    <property type="entry name" value="PAS-like_dom_sf"/>
</dbReference>
<feature type="region of interest" description="Disordered" evidence="7">
    <location>
        <begin position="633"/>
        <end position="656"/>
    </location>
</feature>
<feature type="region of interest" description="Disordered" evidence="7">
    <location>
        <begin position="31"/>
        <end position="87"/>
    </location>
</feature>
<evidence type="ECO:0000256" key="2">
    <source>
        <dbReference type="ARBA" id="ARBA00022737"/>
    </source>
</evidence>
<feature type="region of interest" description="Disordered" evidence="7">
    <location>
        <begin position="214"/>
        <end position="260"/>
    </location>
</feature>
<keyword evidence="6" id="KW-0539">Nucleus</keyword>
<evidence type="ECO:0000256" key="7">
    <source>
        <dbReference type="SAM" id="MobiDB-lite"/>
    </source>
</evidence>
<dbReference type="GO" id="GO:0003677">
    <property type="term" value="F:DNA binding"/>
    <property type="evidence" value="ECO:0007669"/>
    <property type="project" value="UniProtKB-KW"/>
</dbReference>
<sequence length="960" mass="108368">MHLEVYGMWQQQQHHQQQQQQQQQAYLRSLPPQHPQQQIHPGIIGTDNHAPHQHHHQHPHQHQHHRPAIMDLPVPSNPRASRNMAEKQRRDNLNANISTMATLVPSVAGSSRRMDKISILRLATAFLRTHYTLGSGSVSFLRPLFNDQFDIEQFFVDHLVDSGGFFLVVTTAGKIVYVSRQVEQYLGHVQNELLGQSLYNFVHLDDHERLTYHLTPDGMQPLSAPSPTGLPQLTENDNNSSSSSDDASTTSQRTSERTKCFREQRRKFKIRMAQRTNSRRDHTQYECFNVSGLLRLAEACKNVDGGRGRQRETTNTSNDIVFAGIATLPKKRPITELSIIDVNKDEYVTRHLVDGRIIYCDHRVSVVAGYMSEEVSGLNAFAFMHRDDVRWTMIGLRAMYDRAETFGSSCYRLLTKTGKFIYLKTYGILEFDQDTHTVESFVCVNTLVSEEEGIKLIKEMKERYTATVDVNIRGLIRPSDLNSSIEVSANSQTSNPRCNLEDPTQLEVAITHLISDLPSPAISEDRFSPSPMPDTQFVKAAIFSSRMPPAATHANKIGINKIDRCVIKGKGKVSPKQESKHMVGKLINPSSAEQSPISDTESTVSSGKPLSIYEMINSTPNSNAENADISVQSKSLTPRKSGKSPRALHDQTPGLDVTQNVNVLSTQESIDQCSASMLSPNALSDATPRNIKIERGIEETFNCLENQKSVPKYFDDSAADSSIVSPRLEFDSRCPLKRICSDENLLVMHSKRRSNDMFASTNAINEQQRISYLKCKPFAAEYPMFSELNQFSDVNLQTLTMPKSPSSSLHEVDTDYQQLVDSTASLAASNRDEKQFLELQDDSLINSDLDVNRELMKIFDDVHNRSGFENFSEAKIQLTFNNQMVNDELNRTHYQLADNLSLNESQISLLARDLKNPALHVQRENLSQLQIEHGAQKEILKTLQHDYCKMQVNTKQKLGT</sequence>
<dbReference type="PANTHER" id="PTHR23042">
    <property type="entry name" value="CIRCADIAN PROTEIN CLOCK/ARNT/BMAL/PAS"/>
    <property type="match status" value="1"/>
</dbReference>
<dbReference type="SMART" id="SM00353">
    <property type="entry name" value="HLH"/>
    <property type="match status" value="1"/>
</dbReference>
<feature type="domain" description="PAS" evidence="8">
    <location>
        <begin position="166"/>
        <end position="210"/>
    </location>
</feature>
<evidence type="ECO:0000256" key="5">
    <source>
        <dbReference type="ARBA" id="ARBA00023163"/>
    </source>
</evidence>
<dbReference type="Gene3D" id="3.30.450.20">
    <property type="entry name" value="PAS domain"/>
    <property type="match status" value="2"/>
</dbReference>
<dbReference type="Gene3D" id="4.10.280.10">
    <property type="entry name" value="Helix-loop-helix DNA-binding domain"/>
    <property type="match status" value="1"/>
</dbReference>
<dbReference type="InterPro" id="IPR050933">
    <property type="entry name" value="Circadian_TF"/>
</dbReference>
<evidence type="ECO:0000256" key="1">
    <source>
        <dbReference type="ARBA" id="ARBA00004123"/>
    </source>
</evidence>
<dbReference type="SMART" id="SM00091">
    <property type="entry name" value="PAS"/>
    <property type="match status" value="2"/>
</dbReference>
<dbReference type="PRINTS" id="PR00785">
    <property type="entry name" value="NCTRNSLOCATR"/>
</dbReference>
<evidence type="ECO:0000313" key="10">
    <source>
        <dbReference type="EMBL" id="KAL0115866.1"/>
    </source>
</evidence>
<accession>A0AAW2FIU2</accession>
<keyword evidence="5" id="KW-0804">Transcription</keyword>
<feature type="compositionally biased region" description="Polar residues" evidence="7">
    <location>
        <begin position="588"/>
        <end position="608"/>
    </location>
</feature>
<comment type="caution">
    <text evidence="10">The sequence shown here is derived from an EMBL/GenBank/DDBJ whole genome shotgun (WGS) entry which is preliminary data.</text>
</comment>
<dbReference type="PROSITE" id="PS50888">
    <property type="entry name" value="BHLH"/>
    <property type="match status" value="1"/>
</dbReference>
<dbReference type="NCBIfam" id="TIGR00229">
    <property type="entry name" value="sensory_box"/>
    <property type="match status" value="1"/>
</dbReference>
<dbReference type="GO" id="GO:0003700">
    <property type="term" value="F:DNA-binding transcription factor activity"/>
    <property type="evidence" value="ECO:0007669"/>
    <property type="project" value="InterPro"/>
</dbReference>
<feature type="compositionally biased region" description="Low complexity" evidence="7">
    <location>
        <begin position="236"/>
        <end position="253"/>
    </location>
</feature>
<evidence type="ECO:0000259" key="9">
    <source>
        <dbReference type="PROSITE" id="PS50888"/>
    </source>
</evidence>
<feature type="domain" description="BHLH" evidence="9">
    <location>
        <begin position="77"/>
        <end position="130"/>
    </location>
</feature>
<proteinExistence type="predicted"/>
<keyword evidence="11" id="KW-1185">Reference proteome</keyword>
<dbReference type="EMBL" id="JADYXP020000010">
    <property type="protein sequence ID" value="KAL0115866.1"/>
    <property type="molecule type" value="Genomic_DNA"/>
</dbReference>
<evidence type="ECO:0000256" key="4">
    <source>
        <dbReference type="ARBA" id="ARBA00023125"/>
    </source>
</evidence>
<evidence type="ECO:0000259" key="8">
    <source>
        <dbReference type="PROSITE" id="PS50112"/>
    </source>
</evidence>
<dbReference type="InterPro" id="IPR000014">
    <property type="entry name" value="PAS"/>
</dbReference>
<dbReference type="InterPro" id="IPR001067">
    <property type="entry name" value="Nuc_translocat"/>
</dbReference>
<comment type="subcellular location">
    <subcellularLocation>
        <location evidence="1">Nucleus</location>
    </subcellularLocation>
</comment>
<feature type="compositionally biased region" description="Polar residues" evidence="7">
    <location>
        <begin position="223"/>
        <end position="235"/>
    </location>
</feature>
<dbReference type="AlphaFoldDB" id="A0AAW2FIU2"/>
<dbReference type="Pfam" id="PF00010">
    <property type="entry name" value="HLH"/>
    <property type="match status" value="1"/>
</dbReference>
<evidence type="ECO:0000256" key="6">
    <source>
        <dbReference type="ARBA" id="ARBA00023242"/>
    </source>
</evidence>
<organism evidence="10 11">
    <name type="scientific">Cardiocondyla obscurior</name>
    <dbReference type="NCBI Taxonomy" id="286306"/>
    <lineage>
        <taxon>Eukaryota</taxon>
        <taxon>Metazoa</taxon>
        <taxon>Ecdysozoa</taxon>
        <taxon>Arthropoda</taxon>
        <taxon>Hexapoda</taxon>
        <taxon>Insecta</taxon>
        <taxon>Pterygota</taxon>
        <taxon>Neoptera</taxon>
        <taxon>Endopterygota</taxon>
        <taxon>Hymenoptera</taxon>
        <taxon>Apocrita</taxon>
        <taxon>Aculeata</taxon>
        <taxon>Formicoidea</taxon>
        <taxon>Formicidae</taxon>
        <taxon>Myrmicinae</taxon>
        <taxon>Cardiocondyla</taxon>
    </lineage>
</organism>
<feature type="compositionally biased region" description="Low complexity" evidence="7">
    <location>
        <begin position="35"/>
        <end position="45"/>
    </location>
</feature>
<keyword evidence="2" id="KW-0677">Repeat</keyword>
<dbReference type="GO" id="GO:0005634">
    <property type="term" value="C:nucleus"/>
    <property type="evidence" value="ECO:0007669"/>
    <property type="project" value="UniProtKB-SubCell"/>
</dbReference>
<reference evidence="10 11" key="1">
    <citation type="submission" date="2023-03" db="EMBL/GenBank/DDBJ databases">
        <title>High recombination rates correlate with genetic variation in Cardiocondyla obscurior ants.</title>
        <authorList>
            <person name="Errbii M."/>
        </authorList>
    </citation>
    <scope>NUCLEOTIDE SEQUENCE [LARGE SCALE GENOMIC DNA]</scope>
    <source>
        <strain evidence="10">Alpha-2009</strain>
        <tissue evidence="10">Whole body</tissue>
    </source>
</reference>
<dbReference type="GO" id="GO:0045944">
    <property type="term" value="P:positive regulation of transcription by RNA polymerase II"/>
    <property type="evidence" value="ECO:0007669"/>
    <property type="project" value="UniProtKB-ARBA"/>
</dbReference>
<name>A0AAW2FIU2_9HYME</name>
<evidence type="ECO:0000256" key="3">
    <source>
        <dbReference type="ARBA" id="ARBA00023015"/>
    </source>
</evidence>
<dbReference type="InterPro" id="IPR011598">
    <property type="entry name" value="bHLH_dom"/>
</dbReference>
<dbReference type="GO" id="GO:0046983">
    <property type="term" value="F:protein dimerization activity"/>
    <property type="evidence" value="ECO:0007669"/>
    <property type="project" value="InterPro"/>
</dbReference>
<dbReference type="SUPFAM" id="SSF55785">
    <property type="entry name" value="PYP-like sensor domain (PAS domain)"/>
    <property type="match status" value="2"/>
</dbReference>
<evidence type="ECO:0000313" key="11">
    <source>
        <dbReference type="Proteomes" id="UP001430953"/>
    </source>
</evidence>
<evidence type="ECO:0008006" key="12">
    <source>
        <dbReference type="Google" id="ProtNLM"/>
    </source>
</evidence>
<dbReference type="CDD" id="cd11391">
    <property type="entry name" value="bHLH_PAS"/>
    <property type="match status" value="1"/>
</dbReference>
<dbReference type="GO" id="GO:0005737">
    <property type="term" value="C:cytoplasm"/>
    <property type="evidence" value="ECO:0007669"/>
    <property type="project" value="InterPro"/>
</dbReference>
<dbReference type="Pfam" id="PF14598">
    <property type="entry name" value="PAS_11"/>
    <property type="match status" value="1"/>
</dbReference>
<feature type="domain" description="PAS" evidence="8">
    <location>
        <begin position="354"/>
        <end position="388"/>
    </location>
</feature>